<sequence length="610" mass="71236">MSLKFFDKLSQNFIELLNEKNDYNVIIEVENKEKLFTAHSNILKYRSQYFRKELENIQPNENNIKTIKSSVSAQIFDIILKYIYGGIVNLENVKTRFIFDLMLAANEFELDELTNKLETHLIDTKASWLKTYFSLIYLENKEKLFTAHSNILKYRSQYFRKELENIQPNENNIKTIKSSVSAQIFDIILKYIYGGIVNLENVKTRFIFDLMLAANEFELDELTNKLETHLIDTKASWLKTYFSLIYRTIFSKSNFKNLENYCNDIITKHPSLIFENSDFASLPESALISLLKRDELKMEEVKIWDYVIKWGIAQNPTLPVNLEEWSKENFLTLKITLQQCLPLIRYFHISNTEIVDKIVPYKRILDKQLWKDIIQHLGAPDRPVKSIILPARSASVTELPLRAEVPKEPFSTIISEEHAAEISSWIDCKTTTYSTKNIPYKFELILNGTKDGFAPQTFWNICHGHAKTVVITKVKGTDEILGGYNPLAWDNTYVISDLLFGRRRRSNWMGTGDSFIFSLKNGNIQNSILSRINNSEYAIWNAPKAYQDKFGPRFGVFYLYSEKSNFTLDNKNYYAINDLNQCYEKPIRTSTLSDHFSIINYEVFKIVRKS</sequence>
<evidence type="ECO:0000259" key="1">
    <source>
        <dbReference type="PROSITE" id="PS50097"/>
    </source>
</evidence>
<dbReference type="PROSITE" id="PS50097">
    <property type="entry name" value="BTB"/>
    <property type="match status" value="2"/>
</dbReference>
<feature type="domain" description="TLDc" evidence="2">
    <location>
        <begin position="412"/>
        <end position="607"/>
    </location>
</feature>
<evidence type="ECO:0000259" key="2">
    <source>
        <dbReference type="PROSITE" id="PS51886"/>
    </source>
</evidence>
<feature type="domain" description="BTB" evidence="1">
    <location>
        <begin position="134"/>
        <end position="201"/>
    </location>
</feature>
<comment type="caution">
    <text evidence="3">The sequence shown here is derived from an EMBL/GenBank/DDBJ whole genome shotgun (WGS) entry which is preliminary data.</text>
</comment>
<dbReference type="Pfam" id="PF07707">
    <property type="entry name" value="BACK"/>
    <property type="match status" value="1"/>
</dbReference>
<dbReference type="SUPFAM" id="SSF54695">
    <property type="entry name" value="POZ domain"/>
    <property type="match status" value="2"/>
</dbReference>
<evidence type="ECO:0008006" key="5">
    <source>
        <dbReference type="Google" id="ProtNLM"/>
    </source>
</evidence>
<dbReference type="Gene3D" id="3.30.710.10">
    <property type="entry name" value="Potassium Channel Kv1.1, Chain A"/>
    <property type="match status" value="2"/>
</dbReference>
<accession>A0A397JIC9</accession>
<gene>
    <name evidence="3" type="ORF">Glove_50g64</name>
</gene>
<dbReference type="InterPro" id="IPR006571">
    <property type="entry name" value="TLDc_dom"/>
</dbReference>
<dbReference type="PROSITE" id="PS51886">
    <property type="entry name" value="TLDC"/>
    <property type="match status" value="1"/>
</dbReference>
<dbReference type="Pfam" id="PF07534">
    <property type="entry name" value="TLD"/>
    <property type="match status" value="1"/>
</dbReference>
<dbReference type="InterPro" id="IPR011705">
    <property type="entry name" value="BACK"/>
</dbReference>
<dbReference type="EMBL" id="PQFF01000047">
    <property type="protein sequence ID" value="RHZ86538.1"/>
    <property type="molecule type" value="Genomic_DNA"/>
</dbReference>
<evidence type="ECO:0000313" key="4">
    <source>
        <dbReference type="Proteomes" id="UP000266861"/>
    </source>
</evidence>
<dbReference type="PANTHER" id="PTHR46306:SF1">
    <property type="entry name" value="BTB_POZ DOMAIN-CONTAINING PROTEIN 9"/>
    <property type="match status" value="1"/>
</dbReference>
<evidence type="ECO:0000313" key="3">
    <source>
        <dbReference type="EMBL" id="RHZ86538.1"/>
    </source>
</evidence>
<dbReference type="GO" id="GO:0005737">
    <property type="term" value="C:cytoplasm"/>
    <property type="evidence" value="ECO:0007669"/>
    <property type="project" value="TreeGrafter"/>
</dbReference>
<keyword evidence="4" id="KW-1185">Reference proteome</keyword>
<proteinExistence type="predicted"/>
<dbReference type="PANTHER" id="PTHR46306">
    <property type="entry name" value="BTB/POZ DOMAIN-CONTAINING PROTEIN 9"/>
    <property type="match status" value="1"/>
</dbReference>
<dbReference type="SMART" id="SM00225">
    <property type="entry name" value="BTB"/>
    <property type="match status" value="2"/>
</dbReference>
<dbReference type="AlphaFoldDB" id="A0A397JIC9"/>
<feature type="domain" description="BTB" evidence="1">
    <location>
        <begin position="23"/>
        <end position="92"/>
    </location>
</feature>
<reference evidence="3 4" key="1">
    <citation type="submission" date="2018-08" db="EMBL/GenBank/DDBJ databases">
        <title>Genome and evolution of the arbuscular mycorrhizal fungus Diversispora epigaea (formerly Glomus versiforme) and its bacterial endosymbionts.</title>
        <authorList>
            <person name="Sun X."/>
            <person name="Fei Z."/>
            <person name="Harrison M."/>
        </authorList>
    </citation>
    <scope>NUCLEOTIDE SEQUENCE [LARGE SCALE GENOMIC DNA]</scope>
    <source>
        <strain evidence="3 4">IT104</strain>
    </source>
</reference>
<dbReference type="OrthoDB" id="1022638at2759"/>
<dbReference type="Proteomes" id="UP000266861">
    <property type="component" value="Unassembled WGS sequence"/>
</dbReference>
<name>A0A397JIC9_9GLOM</name>
<protein>
    <recommendedName>
        <fullName evidence="5">BTB domain-containing protein</fullName>
    </recommendedName>
</protein>
<dbReference type="Pfam" id="PF00651">
    <property type="entry name" value="BTB"/>
    <property type="match status" value="2"/>
</dbReference>
<dbReference type="Gene3D" id="1.25.40.420">
    <property type="match status" value="1"/>
</dbReference>
<dbReference type="InterPro" id="IPR052407">
    <property type="entry name" value="BTB_POZ_domain_cont_9"/>
</dbReference>
<dbReference type="InterPro" id="IPR000210">
    <property type="entry name" value="BTB/POZ_dom"/>
</dbReference>
<organism evidence="3 4">
    <name type="scientific">Diversispora epigaea</name>
    <dbReference type="NCBI Taxonomy" id="1348612"/>
    <lineage>
        <taxon>Eukaryota</taxon>
        <taxon>Fungi</taxon>
        <taxon>Fungi incertae sedis</taxon>
        <taxon>Mucoromycota</taxon>
        <taxon>Glomeromycotina</taxon>
        <taxon>Glomeromycetes</taxon>
        <taxon>Diversisporales</taxon>
        <taxon>Diversisporaceae</taxon>
        <taxon>Diversispora</taxon>
    </lineage>
</organism>
<dbReference type="InterPro" id="IPR011333">
    <property type="entry name" value="SKP1/BTB/POZ_sf"/>
</dbReference>